<dbReference type="GO" id="GO:0006310">
    <property type="term" value="P:DNA recombination"/>
    <property type="evidence" value="ECO:0007669"/>
    <property type="project" value="UniProtKB-KW"/>
</dbReference>
<reference evidence="2 3" key="1">
    <citation type="submission" date="2019-11" db="EMBL/GenBank/DDBJ databases">
        <title>Complete genome sequence of Pseudomonas syringae pv. coronafaciens isolate B19001 originated in imported oat cereal.</title>
        <authorList>
            <person name="Kim S.M."/>
            <person name="Lee B.C."/>
            <person name="Seo S.J."/>
            <person name="Lee J.E."/>
            <person name="Choi N.J."/>
            <person name="Park J.H."/>
        </authorList>
    </citation>
    <scope>NUCLEOTIDE SEQUENCE [LARGE SCALE GENOMIC DNA]</scope>
    <source>
        <strain evidence="2 3">B19001</strain>
    </source>
</reference>
<proteinExistence type="predicted"/>
<accession>A0AAE6UM81</accession>
<dbReference type="GO" id="GO:0015074">
    <property type="term" value="P:DNA integration"/>
    <property type="evidence" value="ECO:0007669"/>
    <property type="project" value="InterPro"/>
</dbReference>
<dbReference type="RefSeq" id="WP_122324443.1">
    <property type="nucleotide sequence ID" value="NZ_CP046441.1"/>
</dbReference>
<protein>
    <recommendedName>
        <fullName evidence="4">Integrase</fullName>
    </recommendedName>
</protein>
<sequence length="753" mass="83888">MLNKYLARLEALVTSYNGILLPQFRSGSLGTPGFDDTIWFYVDGNTGRRTKFLCGQVGQNRKHHVGVPVSEQCIPYPYSHLLKVWIIECAARNISAKEKAVRVNAARKLLSAMNGHLFVQTSNSIENIKLRSGATRLQPFLQFCLEKGLTRKISLVKFDKRDRSGHASFDKQQSKLPDLKSIVAIGSIFHEIFSNIDESGVLIQGRSVHVMDALVVTFALLSLASPNRLAAEVSVLPKQFLQSHSEAVGEPVYYLDWIGSKCFKDNKNHILSALSGPVDKAIKFFMLQCEPARIVCRFYENPGQNLGSLLGNYKIASELSANLNMRQVPNLFVLGYALGFYRADDTVPIVDECRRAGPRFKPKPIYALRGEDILSGSLNLYTQTSALPRLFGYTSLPNFFGTHFDTVSVEFAQSSWIEHFKNTLIPEFPVSYSSGDSFIRLSDSMFCFVGNILYSEDRGRGAGARPLQNSKFSIMPLASMALSACRRLTGKYGLSIFEKYGFAPEHSIKPHSLRHFSNTLADRSEIPIEVITAWSGRVNPDQTHTYIHTSHEERAEKISAIMNPLAGDEKSIRIISKMELVDVTNTPASITSTGVCMQDLNVTPCDYLNDFVAQCFKCAQACYVAGDQEAVTLLSKDLAYQYSRLEAVASDLRLHSSQAMQRWYLLHSRNTHILKKLIALMKVESLGALISYTESSTEFTINRIEGGPSKRIVCALPDFHLLLNKLLACPPSLIDKPNSDLAKILENFGLGTE</sequence>
<dbReference type="AlphaFoldDB" id="A0AAE6UM81"/>
<evidence type="ECO:0000256" key="1">
    <source>
        <dbReference type="ARBA" id="ARBA00023172"/>
    </source>
</evidence>
<dbReference type="Proteomes" id="UP000423413">
    <property type="component" value="Chromosome"/>
</dbReference>
<dbReference type="GO" id="GO:0003677">
    <property type="term" value="F:DNA binding"/>
    <property type="evidence" value="ECO:0007669"/>
    <property type="project" value="InterPro"/>
</dbReference>
<dbReference type="InterPro" id="IPR013762">
    <property type="entry name" value="Integrase-like_cat_sf"/>
</dbReference>
<gene>
    <name evidence="2" type="ORF">GMO17_14090</name>
</gene>
<dbReference type="InterPro" id="IPR011010">
    <property type="entry name" value="DNA_brk_join_enz"/>
</dbReference>
<organism evidence="2 3">
    <name type="scientific">Pseudomonas coronafaciens pv. coronafaciens</name>
    <dbReference type="NCBI Taxonomy" id="235275"/>
    <lineage>
        <taxon>Bacteria</taxon>
        <taxon>Pseudomonadati</taxon>
        <taxon>Pseudomonadota</taxon>
        <taxon>Gammaproteobacteria</taxon>
        <taxon>Pseudomonadales</taxon>
        <taxon>Pseudomonadaceae</taxon>
        <taxon>Pseudomonas</taxon>
        <taxon>Pseudomonas coronafaciens</taxon>
    </lineage>
</organism>
<evidence type="ECO:0008006" key="4">
    <source>
        <dbReference type="Google" id="ProtNLM"/>
    </source>
</evidence>
<dbReference type="EMBL" id="CP046441">
    <property type="protein sequence ID" value="QGT82225.1"/>
    <property type="molecule type" value="Genomic_DNA"/>
</dbReference>
<evidence type="ECO:0000313" key="2">
    <source>
        <dbReference type="EMBL" id="QGT82225.1"/>
    </source>
</evidence>
<dbReference type="SUPFAM" id="SSF56349">
    <property type="entry name" value="DNA breaking-rejoining enzymes"/>
    <property type="match status" value="1"/>
</dbReference>
<evidence type="ECO:0000313" key="3">
    <source>
        <dbReference type="Proteomes" id="UP000423413"/>
    </source>
</evidence>
<keyword evidence="1" id="KW-0233">DNA recombination</keyword>
<name>A0AAE6UM81_9PSED</name>
<dbReference type="Gene3D" id="1.10.443.10">
    <property type="entry name" value="Intergrase catalytic core"/>
    <property type="match status" value="1"/>
</dbReference>